<dbReference type="FunFam" id="1.10.520.10:FF:000009">
    <property type="entry name" value="Peroxidase"/>
    <property type="match status" value="1"/>
</dbReference>
<dbReference type="InterPro" id="IPR000823">
    <property type="entry name" value="Peroxidase_pln"/>
</dbReference>
<keyword evidence="11 17" id="KW-0408">Iron</keyword>
<feature type="domain" description="Plant heme peroxidase family profile" evidence="21">
    <location>
        <begin position="35"/>
        <end position="331"/>
    </location>
</feature>
<dbReference type="PROSITE" id="PS00436">
    <property type="entry name" value="PEROXIDASE_2"/>
    <property type="match status" value="1"/>
</dbReference>
<evidence type="ECO:0000256" key="3">
    <source>
        <dbReference type="ARBA" id="ARBA00006873"/>
    </source>
</evidence>
<comment type="catalytic activity">
    <reaction evidence="1 20">
        <text>2 a phenolic donor + H2O2 = 2 a phenolic radical donor + 2 H2O</text>
        <dbReference type="Rhea" id="RHEA:56136"/>
        <dbReference type="ChEBI" id="CHEBI:15377"/>
        <dbReference type="ChEBI" id="CHEBI:16240"/>
        <dbReference type="ChEBI" id="CHEBI:139520"/>
        <dbReference type="ChEBI" id="CHEBI:139521"/>
        <dbReference type="EC" id="1.11.1.7"/>
    </reaction>
</comment>
<dbReference type="Gene3D" id="1.10.520.10">
    <property type="match status" value="1"/>
</dbReference>
<dbReference type="GO" id="GO:0005576">
    <property type="term" value="C:extracellular region"/>
    <property type="evidence" value="ECO:0007669"/>
    <property type="project" value="UniProtKB-SubCell"/>
</dbReference>
<reference evidence="22" key="1">
    <citation type="journal article" date="2023" name="GigaByte">
        <title>Genome assembly of the bearded iris, Iris pallida Lam.</title>
        <authorList>
            <person name="Bruccoleri R.E."/>
            <person name="Oakeley E.J."/>
            <person name="Faust A.M.E."/>
            <person name="Altorfer M."/>
            <person name="Dessus-Babus S."/>
            <person name="Burckhardt D."/>
            <person name="Oertli M."/>
            <person name="Naumann U."/>
            <person name="Petersen F."/>
            <person name="Wong J."/>
        </authorList>
    </citation>
    <scope>NUCLEOTIDE SEQUENCE</scope>
    <source>
        <strain evidence="22">GSM-AAB239-AS_SAM_17_03QT</strain>
    </source>
</reference>
<dbReference type="Pfam" id="PF00141">
    <property type="entry name" value="peroxidase"/>
    <property type="match status" value="1"/>
</dbReference>
<keyword evidence="23" id="KW-1185">Reference proteome</keyword>
<evidence type="ECO:0000256" key="11">
    <source>
        <dbReference type="ARBA" id="ARBA00023004"/>
    </source>
</evidence>
<dbReference type="GO" id="GO:0046872">
    <property type="term" value="F:metal ion binding"/>
    <property type="evidence" value="ECO:0007669"/>
    <property type="project" value="UniProtKB-UniRule"/>
</dbReference>
<dbReference type="FunFam" id="1.10.420.10:FF:000006">
    <property type="entry name" value="Peroxidase"/>
    <property type="match status" value="1"/>
</dbReference>
<dbReference type="PANTHER" id="PTHR31517">
    <property type="match status" value="1"/>
</dbReference>
<feature type="binding site" evidence="16">
    <location>
        <position position="175"/>
    </location>
    <ligand>
        <name>substrate</name>
    </ligand>
</feature>
<feature type="binding site" evidence="17">
    <location>
        <position position="86"/>
    </location>
    <ligand>
        <name>Ca(2+)</name>
        <dbReference type="ChEBI" id="CHEBI:29108"/>
        <label>1</label>
    </ligand>
</feature>
<feature type="disulfide bond" evidence="19">
    <location>
        <begin position="212"/>
        <end position="239"/>
    </location>
</feature>
<feature type="binding site" evidence="17">
    <location>
        <position position="80"/>
    </location>
    <ligand>
        <name>Ca(2+)</name>
        <dbReference type="ChEBI" id="CHEBI:29108"/>
        <label>1</label>
    </ligand>
</feature>
<evidence type="ECO:0000256" key="16">
    <source>
        <dbReference type="PIRSR" id="PIRSR600823-2"/>
    </source>
</evidence>
<keyword evidence="14 20" id="KW-0376">Hydrogen peroxide</keyword>
<feature type="active site" description="Proton acceptor" evidence="15">
    <location>
        <position position="76"/>
    </location>
</feature>
<feature type="signal peptide" evidence="20">
    <location>
        <begin position="1"/>
        <end position="24"/>
    </location>
</feature>
<dbReference type="GO" id="GO:0042744">
    <property type="term" value="P:hydrogen peroxide catabolic process"/>
    <property type="evidence" value="ECO:0007669"/>
    <property type="project" value="UniProtKB-KW"/>
</dbReference>
<dbReference type="InterPro" id="IPR033905">
    <property type="entry name" value="Secretory_peroxidase"/>
</dbReference>
<sequence>MASSSSSFLLFLVFSLALLSSSTSESTSTLSDANDLSFTFYKSKCPNLETIVRSHLQKAFATDIGLAAGLLRLHFHDCFVQGCDASVLLDGSASGPSEKAAPPNLTLRPAAFKAINDLRLLIDQACGQVVSCADVVALAARDSVALSGGPNYRVPLGRRDGLTFATRNATLAGLPAPSSNASTLLAVLQKIDLDAEDLVALSGGHTIGIAHCTSFTGRLYPSQDPTMNESFASGLRLTCPAADTDNTTALDRRTPNAFDNKYYVDLVNREGLFTSDQDLLSDPRTGPFVRRYALDQPLFFARFAASMVKMGEVGVLTGNSGEIRANCSARNAGGKSVWSVVEEVEEVAAETAAAF</sequence>
<dbReference type="GO" id="GO:0140825">
    <property type="term" value="F:lactoperoxidase activity"/>
    <property type="evidence" value="ECO:0007669"/>
    <property type="project" value="UniProtKB-EC"/>
</dbReference>
<comment type="cofactor">
    <cofactor evidence="17 20">
        <name>Ca(2+)</name>
        <dbReference type="ChEBI" id="CHEBI:29108"/>
    </cofactor>
    <text evidence="17 20">Binds 2 calcium ions per subunit.</text>
</comment>
<dbReference type="SUPFAM" id="SSF48113">
    <property type="entry name" value="Heme-dependent peroxidases"/>
    <property type="match status" value="1"/>
</dbReference>
<dbReference type="CDD" id="cd00693">
    <property type="entry name" value="secretory_peroxidase"/>
    <property type="match status" value="1"/>
</dbReference>
<accession>A0AAX6GB40</accession>
<evidence type="ECO:0000256" key="18">
    <source>
        <dbReference type="PIRSR" id="PIRSR600823-4"/>
    </source>
</evidence>
<evidence type="ECO:0000256" key="1">
    <source>
        <dbReference type="ARBA" id="ARBA00000189"/>
    </source>
</evidence>
<comment type="subcellular location">
    <subcellularLocation>
        <location evidence="2 20">Secreted</location>
    </subcellularLocation>
</comment>
<feature type="binding site" evidence="17">
    <location>
        <position position="82"/>
    </location>
    <ligand>
        <name>Ca(2+)</name>
        <dbReference type="ChEBI" id="CHEBI:29108"/>
        <label>1</label>
    </ligand>
</feature>
<dbReference type="EC" id="1.11.1.7" evidence="4 20"/>
<dbReference type="PRINTS" id="PR00461">
    <property type="entry name" value="PLPEROXIDASE"/>
</dbReference>
<comment type="caution">
    <text evidence="22">The sequence shown here is derived from an EMBL/GenBank/DDBJ whole genome shotgun (WGS) entry which is preliminary data.</text>
</comment>
<dbReference type="PROSITE" id="PS50873">
    <property type="entry name" value="PEROXIDASE_4"/>
    <property type="match status" value="1"/>
</dbReference>
<dbReference type="InterPro" id="IPR019794">
    <property type="entry name" value="Peroxidases_AS"/>
</dbReference>
<keyword evidence="8 20" id="KW-0732">Signal</keyword>
<evidence type="ECO:0000256" key="5">
    <source>
        <dbReference type="ARBA" id="ARBA00022559"/>
    </source>
</evidence>
<feature type="binding site" evidence="17">
    <location>
        <position position="251"/>
    </location>
    <ligand>
        <name>Ca(2+)</name>
        <dbReference type="ChEBI" id="CHEBI:29108"/>
        <label>2</label>
    </ligand>
</feature>
<dbReference type="EMBL" id="JANAVB010021597">
    <property type="protein sequence ID" value="KAJ6825703.1"/>
    <property type="molecule type" value="Genomic_DNA"/>
</dbReference>
<comment type="cofactor">
    <cofactor evidence="17 20">
        <name>heme b</name>
        <dbReference type="ChEBI" id="CHEBI:60344"/>
    </cofactor>
    <text evidence="17 20">Binds 1 heme b (iron(II)-protoporphyrin IX) group per subunit.</text>
</comment>
<evidence type="ECO:0000256" key="6">
    <source>
        <dbReference type="ARBA" id="ARBA00022617"/>
    </source>
</evidence>
<evidence type="ECO:0000256" key="12">
    <source>
        <dbReference type="ARBA" id="ARBA00023157"/>
    </source>
</evidence>
<name>A0AAX6GB40_IRIPA</name>
<dbReference type="Proteomes" id="UP001140949">
    <property type="component" value="Unassembled WGS sequence"/>
</dbReference>
<dbReference type="PRINTS" id="PR00458">
    <property type="entry name" value="PEROXIDASE"/>
</dbReference>
<evidence type="ECO:0000313" key="22">
    <source>
        <dbReference type="EMBL" id="KAJ6825703.1"/>
    </source>
</evidence>
<feature type="binding site" evidence="17">
    <location>
        <position position="77"/>
    </location>
    <ligand>
        <name>Ca(2+)</name>
        <dbReference type="ChEBI" id="CHEBI:29108"/>
        <label>1</label>
    </ligand>
</feature>
<comment type="function">
    <text evidence="20">Removal of H(2)O(2), oxidation of toxic reductants, biosynthesis and degradation of lignin, suberization, auxin catabolism, response to environmental stresses such as wounding, pathogen attack and oxidative stress.</text>
</comment>
<feature type="binding site" evidence="17">
    <location>
        <position position="84"/>
    </location>
    <ligand>
        <name>Ca(2+)</name>
        <dbReference type="ChEBI" id="CHEBI:29108"/>
        <label>1</label>
    </ligand>
</feature>
<evidence type="ECO:0000256" key="7">
    <source>
        <dbReference type="ARBA" id="ARBA00022723"/>
    </source>
</evidence>
<feature type="binding site" evidence="17">
    <location>
        <position position="254"/>
    </location>
    <ligand>
        <name>Ca(2+)</name>
        <dbReference type="ChEBI" id="CHEBI:29108"/>
        <label>2</label>
    </ligand>
</feature>
<dbReference type="PANTHER" id="PTHR31517:SF84">
    <property type="entry name" value="PEROXIDASE"/>
    <property type="match status" value="1"/>
</dbReference>
<feature type="binding site" evidence="17">
    <location>
        <position position="259"/>
    </location>
    <ligand>
        <name>Ca(2+)</name>
        <dbReference type="ChEBI" id="CHEBI:29108"/>
        <label>2</label>
    </ligand>
</feature>
<keyword evidence="13" id="KW-0325">Glycoprotein</keyword>
<dbReference type="AlphaFoldDB" id="A0AAX6GB40"/>
<feature type="site" description="Transition state stabilizer" evidence="18">
    <location>
        <position position="72"/>
    </location>
</feature>
<keyword evidence="5 20" id="KW-0575">Peroxidase</keyword>
<keyword evidence="9 17" id="KW-0106">Calcium</keyword>
<evidence type="ECO:0000256" key="4">
    <source>
        <dbReference type="ARBA" id="ARBA00012313"/>
    </source>
</evidence>
<comment type="similarity">
    <text evidence="3">Belongs to the peroxidase family. Ascorbate peroxidase subfamily.</text>
</comment>
<dbReference type="InterPro" id="IPR002016">
    <property type="entry name" value="Haem_peroxidase"/>
</dbReference>
<evidence type="ECO:0000256" key="20">
    <source>
        <dbReference type="RuleBase" id="RU362060"/>
    </source>
</evidence>
<feature type="binding site" evidence="17">
    <location>
        <position position="98"/>
    </location>
    <ligand>
        <name>Ca(2+)</name>
        <dbReference type="ChEBI" id="CHEBI:29108"/>
        <label>1</label>
    </ligand>
</feature>
<evidence type="ECO:0000256" key="9">
    <source>
        <dbReference type="ARBA" id="ARBA00022837"/>
    </source>
</evidence>
<protein>
    <recommendedName>
        <fullName evidence="4 20">Peroxidase</fullName>
        <ecNumber evidence="4 20">1.11.1.7</ecNumber>
    </recommendedName>
</protein>
<evidence type="ECO:0000256" key="13">
    <source>
        <dbReference type="ARBA" id="ARBA00023180"/>
    </source>
</evidence>
<evidence type="ECO:0000256" key="15">
    <source>
        <dbReference type="PIRSR" id="PIRSR600823-1"/>
    </source>
</evidence>
<keyword evidence="20" id="KW-0964">Secreted</keyword>
<feature type="disulfide bond" evidence="19">
    <location>
        <begin position="45"/>
        <end position="126"/>
    </location>
</feature>
<keyword evidence="7 17" id="KW-0479">Metal-binding</keyword>
<keyword evidence="10 20" id="KW-0560">Oxidoreductase</keyword>
<dbReference type="InterPro" id="IPR019793">
    <property type="entry name" value="Peroxidases_heam-ligand_BS"/>
</dbReference>
<dbReference type="InterPro" id="IPR010255">
    <property type="entry name" value="Haem_peroxidase_sf"/>
</dbReference>
<evidence type="ECO:0000256" key="8">
    <source>
        <dbReference type="ARBA" id="ARBA00022729"/>
    </source>
</evidence>
<feature type="disulfide bond" evidence="19">
    <location>
        <begin position="78"/>
        <end position="83"/>
    </location>
</feature>
<feature type="chain" id="PRO_5043109646" description="Peroxidase" evidence="20">
    <location>
        <begin position="25"/>
        <end position="355"/>
    </location>
</feature>
<dbReference type="PROSITE" id="PS00435">
    <property type="entry name" value="PEROXIDASE_1"/>
    <property type="match status" value="1"/>
</dbReference>
<evidence type="ECO:0000313" key="23">
    <source>
        <dbReference type="Proteomes" id="UP001140949"/>
    </source>
</evidence>
<feature type="binding site" description="axial binding residue" evidence="17">
    <location>
        <position position="205"/>
    </location>
    <ligand>
        <name>heme b</name>
        <dbReference type="ChEBI" id="CHEBI:60344"/>
    </ligand>
    <ligandPart>
        <name>Fe</name>
        <dbReference type="ChEBI" id="CHEBI:18248"/>
    </ligandPart>
</feature>
<comment type="similarity">
    <text evidence="20">Belongs to the peroxidase family. Classical plant (class III) peroxidase subfamily.</text>
</comment>
<evidence type="ECO:0000259" key="21">
    <source>
        <dbReference type="PROSITE" id="PS50873"/>
    </source>
</evidence>
<gene>
    <name evidence="22" type="ORF">M6B38_377685</name>
</gene>
<dbReference type="GO" id="GO:0020037">
    <property type="term" value="F:heme binding"/>
    <property type="evidence" value="ECO:0007669"/>
    <property type="project" value="UniProtKB-UniRule"/>
</dbReference>
<feature type="binding site" evidence="17">
    <location>
        <position position="206"/>
    </location>
    <ligand>
        <name>Ca(2+)</name>
        <dbReference type="ChEBI" id="CHEBI:29108"/>
        <label>2</label>
    </ligand>
</feature>
<keyword evidence="12 19" id="KW-1015">Disulfide bond</keyword>
<keyword evidence="6 20" id="KW-0349">Heme</keyword>
<evidence type="ECO:0000256" key="10">
    <source>
        <dbReference type="ARBA" id="ARBA00023002"/>
    </source>
</evidence>
<evidence type="ECO:0000256" key="19">
    <source>
        <dbReference type="PIRSR" id="PIRSR600823-5"/>
    </source>
</evidence>
<evidence type="ECO:0000256" key="2">
    <source>
        <dbReference type="ARBA" id="ARBA00004613"/>
    </source>
</evidence>
<dbReference type="Gene3D" id="1.10.420.10">
    <property type="entry name" value="Peroxidase, domain 2"/>
    <property type="match status" value="1"/>
</dbReference>
<feature type="disulfide bond" evidence="19">
    <location>
        <begin position="132"/>
        <end position="327"/>
    </location>
</feature>
<proteinExistence type="inferred from homology"/>
<dbReference type="GO" id="GO:0006979">
    <property type="term" value="P:response to oxidative stress"/>
    <property type="evidence" value="ECO:0007669"/>
    <property type="project" value="UniProtKB-UniRule"/>
</dbReference>
<evidence type="ECO:0000256" key="14">
    <source>
        <dbReference type="ARBA" id="ARBA00023324"/>
    </source>
</evidence>
<evidence type="ECO:0000256" key="17">
    <source>
        <dbReference type="PIRSR" id="PIRSR600823-3"/>
    </source>
</evidence>
<organism evidence="22 23">
    <name type="scientific">Iris pallida</name>
    <name type="common">Sweet iris</name>
    <dbReference type="NCBI Taxonomy" id="29817"/>
    <lineage>
        <taxon>Eukaryota</taxon>
        <taxon>Viridiplantae</taxon>
        <taxon>Streptophyta</taxon>
        <taxon>Embryophyta</taxon>
        <taxon>Tracheophyta</taxon>
        <taxon>Spermatophyta</taxon>
        <taxon>Magnoliopsida</taxon>
        <taxon>Liliopsida</taxon>
        <taxon>Asparagales</taxon>
        <taxon>Iridaceae</taxon>
        <taxon>Iridoideae</taxon>
        <taxon>Irideae</taxon>
        <taxon>Iris</taxon>
    </lineage>
</organism>
<reference evidence="22" key="2">
    <citation type="submission" date="2023-04" db="EMBL/GenBank/DDBJ databases">
        <authorList>
            <person name="Bruccoleri R.E."/>
            <person name="Oakeley E.J."/>
            <person name="Faust A.-M."/>
            <person name="Dessus-Babus S."/>
            <person name="Altorfer M."/>
            <person name="Burckhardt D."/>
            <person name="Oertli M."/>
            <person name="Naumann U."/>
            <person name="Petersen F."/>
            <person name="Wong J."/>
        </authorList>
    </citation>
    <scope>NUCLEOTIDE SEQUENCE</scope>
    <source>
        <strain evidence="22">GSM-AAB239-AS_SAM_17_03QT</strain>
        <tissue evidence="22">Leaf</tissue>
    </source>
</reference>